<organism evidence="1">
    <name type="scientific">Arundo donax</name>
    <name type="common">Giant reed</name>
    <name type="synonym">Donax arundinaceus</name>
    <dbReference type="NCBI Taxonomy" id="35708"/>
    <lineage>
        <taxon>Eukaryota</taxon>
        <taxon>Viridiplantae</taxon>
        <taxon>Streptophyta</taxon>
        <taxon>Embryophyta</taxon>
        <taxon>Tracheophyta</taxon>
        <taxon>Spermatophyta</taxon>
        <taxon>Magnoliopsida</taxon>
        <taxon>Liliopsida</taxon>
        <taxon>Poales</taxon>
        <taxon>Poaceae</taxon>
        <taxon>PACMAD clade</taxon>
        <taxon>Arundinoideae</taxon>
        <taxon>Arundineae</taxon>
        <taxon>Arundo</taxon>
    </lineage>
</organism>
<evidence type="ECO:0000313" key="1">
    <source>
        <dbReference type="EMBL" id="JAD34007.1"/>
    </source>
</evidence>
<protein>
    <submittedName>
        <fullName evidence="1">Uncharacterized protein</fullName>
    </submittedName>
</protein>
<dbReference type="EMBL" id="GBRH01263888">
    <property type="protein sequence ID" value="JAD34007.1"/>
    <property type="molecule type" value="Transcribed_RNA"/>
</dbReference>
<reference evidence="1" key="2">
    <citation type="journal article" date="2015" name="Data Brief">
        <title>Shoot transcriptome of the giant reed, Arundo donax.</title>
        <authorList>
            <person name="Barrero R.A."/>
            <person name="Guerrero F.D."/>
            <person name="Moolhuijzen P."/>
            <person name="Goolsby J.A."/>
            <person name="Tidwell J."/>
            <person name="Bellgard S.E."/>
            <person name="Bellgard M.I."/>
        </authorList>
    </citation>
    <scope>NUCLEOTIDE SEQUENCE</scope>
    <source>
        <tissue evidence="1">Shoot tissue taken approximately 20 cm above the soil surface</tissue>
    </source>
</reference>
<proteinExistence type="predicted"/>
<sequence length="68" mass="7869">MCVAHPERGSMIATVYDRAACQSVMLARWIPGWGWSMRCKVGMVIISFMFHWRCHSSQTSTSFFYLFA</sequence>
<dbReference type="AlphaFoldDB" id="A0A0A8ZGM2"/>
<reference evidence="1" key="1">
    <citation type="submission" date="2014-09" db="EMBL/GenBank/DDBJ databases">
        <authorList>
            <person name="Magalhaes I.L.F."/>
            <person name="Oliveira U."/>
            <person name="Santos F.R."/>
            <person name="Vidigal T.H.D.A."/>
            <person name="Brescovit A.D."/>
            <person name="Santos A.J."/>
        </authorList>
    </citation>
    <scope>NUCLEOTIDE SEQUENCE</scope>
    <source>
        <tissue evidence="1">Shoot tissue taken approximately 20 cm above the soil surface</tissue>
    </source>
</reference>
<name>A0A0A8ZGM2_ARUDO</name>
<accession>A0A0A8ZGM2</accession>